<reference evidence="1" key="1">
    <citation type="submission" date="2021-12" db="EMBL/GenBank/DDBJ databases">
        <authorList>
            <person name="Martin H S."/>
        </authorList>
    </citation>
    <scope>NUCLEOTIDE SEQUENCE</scope>
</reference>
<name>A0A8J9W2V6_9NEOP</name>
<gene>
    <name evidence="1" type="ORF">BINO364_LOCUS10293</name>
</gene>
<dbReference type="Proteomes" id="UP000838878">
    <property type="component" value="Chromosome 4"/>
</dbReference>
<dbReference type="AlphaFoldDB" id="A0A8J9W2V6"/>
<accession>A0A8J9W2V6</accession>
<organism evidence="1 2">
    <name type="scientific">Brenthis ino</name>
    <name type="common">lesser marbled fritillary</name>
    <dbReference type="NCBI Taxonomy" id="405034"/>
    <lineage>
        <taxon>Eukaryota</taxon>
        <taxon>Metazoa</taxon>
        <taxon>Ecdysozoa</taxon>
        <taxon>Arthropoda</taxon>
        <taxon>Hexapoda</taxon>
        <taxon>Insecta</taxon>
        <taxon>Pterygota</taxon>
        <taxon>Neoptera</taxon>
        <taxon>Endopterygota</taxon>
        <taxon>Lepidoptera</taxon>
        <taxon>Glossata</taxon>
        <taxon>Ditrysia</taxon>
        <taxon>Papilionoidea</taxon>
        <taxon>Nymphalidae</taxon>
        <taxon>Heliconiinae</taxon>
        <taxon>Argynnini</taxon>
        <taxon>Brenthis</taxon>
    </lineage>
</organism>
<feature type="non-terminal residue" evidence="1">
    <location>
        <position position="144"/>
    </location>
</feature>
<keyword evidence="2" id="KW-1185">Reference proteome</keyword>
<protein>
    <submittedName>
        <fullName evidence="1">Uncharacterized protein</fullName>
    </submittedName>
</protein>
<sequence>MSLRQSICSGDIIMHKFALHSLCLSLSYSDGTRPVRVKTQDRPLYVLSKGRWCNTTNILTPGCYLGLLNIKTNLGPTRDSNLGPPDEAYLLATAPPRQLGRNIRTYTHIEYQQRYYSACLTCAVTVLCGVYNPFSGQIGENQIR</sequence>
<dbReference type="EMBL" id="OV170224">
    <property type="protein sequence ID" value="CAH0724602.1"/>
    <property type="molecule type" value="Genomic_DNA"/>
</dbReference>
<evidence type="ECO:0000313" key="2">
    <source>
        <dbReference type="Proteomes" id="UP000838878"/>
    </source>
</evidence>
<proteinExistence type="predicted"/>
<evidence type="ECO:0000313" key="1">
    <source>
        <dbReference type="EMBL" id="CAH0724602.1"/>
    </source>
</evidence>